<feature type="domain" description="LysM" evidence="2">
    <location>
        <begin position="2"/>
        <end position="48"/>
    </location>
</feature>
<evidence type="ECO:0000259" key="2">
    <source>
        <dbReference type="PROSITE" id="PS51782"/>
    </source>
</evidence>
<dbReference type="SUPFAM" id="SSF54106">
    <property type="entry name" value="LysM domain"/>
    <property type="match status" value="1"/>
</dbReference>
<accession>A0ABY7LKA2</accession>
<evidence type="ECO:0000256" key="1">
    <source>
        <dbReference type="SAM" id="MobiDB-lite"/>
    </source>
</evidence>
<evidence type="ECO:0000313" key="3">
    <source>
        <dbReference type="EMBL" id="WBA16612.1"/>
    </source>
</evidence>
<protein>
    <submittedName>
        <fullName evidence="3">LysM domain-containing protein</fullName>
    </submittedName>
</protein>
<dbReference type="InterPro" id="IPR018392">
    <property type="entry name" value="LysM"/>
</dbReference>
<gene>
    <name evidence="3" type="ORF">N7E60_14620</name>
</gene>
<dbReference type="SMART" id="SM00257">
    <property type="entry name" value="LysM"/>
    <property type="match status" value="1"/>
</dbReference>
<keyword evidence="3" id="KW-0614">Plasmid</keyword>
<dbReference type="CDD" id="cd00118">
    <property type="entry name" value="LysM"/>
    <property type="match status" value="1"/>
</dbReference>
<dbReference type="InterPro" id="IPR036779">
    <property type="entry name" value="LysM_dom_sf"/>
</dbReference>
<evidence type="ECO:0000313" key="4">
    <source>
        <dbReference type="Proteomes" id="UP001164676"/>
    </source>
</evidence>
<organism evidence="3 4">
    <name type="scientific">Salinivibrio proteolyticus</name>
    <dbReference type="NCBI Taxonomy" id="334715"/>
    <lineage>
        <taxon>Bacteria</taxon>
        <taxon>Pseudomonadati</taxon>
        <taxon>Pseudomonadota</taxon>
        <taxon>Gammaproteobacteria</taxon>
        <taxon>Vibrionales</taxon>
        <taxon>Vibrionaceae</taxon>
        <taxon>Salinivibrio</taxon>
    </lineage>
</organism>
<name>A0ABY7LKA2_9GAMM</name>
<dbReference type="Pfam" id="PF01476">
    <property type="entry name" value="LysM"/>
    <property type="match status" value="1"/>
</dbReference>
<reference evidence="3" key="1">
    <citation type="submission" date="2022-09" db="EMBL/GenBank/DDBJ databases">
        <authorList>
            <person name="Li Z.-J."/>
        </authorList>
    </citation>
    <scope>NUCLEOTIDE SEQUENCE</scope>
    <source>
        <strain evidence="3">TGB10</strain>
        <plasmid evidence="3">unnamed</plasmid>
    </source>
</reference>
<dbReference type="RefSeq" id="WP_269598885.1">
    <property type="nucleotide sequence ID" value="NZ_CP114585.1"/>
</dbReference>
<feature type="region of interest" description="Disordered" evidence="1">
    <location>
        <begin position="51"/>
        <end position="72"/>
    </location>
</feature>
<dbReference type="PROSITE" id="PS51782">
    <property type="entry name" value="LYSM"/>
    <property type="match status" value="1"/>
</dbReference>
<proteinExistence type="predicted"/>
<dbReference type="Gene3D" id="3.10.350.10">
    <property type="entry name" value="LysM domain"/>
    <property type="match status" value="1"/>
</dbReference>
<dbReference type="Proteomes" id="UP001164676">
    <property type="component" value="Plasmid unnamed"/>
</dbReference>
<keyword evidence="4" id="KW-1185">Reference proteome</keyword>
<dbReference type="EMBL" id="CP114585">
    <property type="protein sequence ID" value="WBA16612.1"/>
    <property type="molecule type" value="Genomic_DNA"/>
</dbReference>
<sequence length="1212" mass="134665">MKEYKITKGDCLSLIAEKFDVSEEELLKLNSTQIKDPDFIYAGDTLKIELPEPANTDTSRTPLTPPPTQPATEEECQIADFVDVLYVPAHPETGERCWYAITQEAKDLIEEESGLMRDAVVEGDNEATLANINKLGILSKFATRPHEAFMAEDEREDYKRLLYLRLVVERDVYKRTDDPKMFLVDAAKDLGLNPDILTMRADRHSHSYYGSEYHAAASMASNHHTTLSNAIMARLKAAVLNAIDERTKELEGAAEKRAGKVNTDDGTRFVYRHDLKYFTSRREETIERYISDYQYSLTRQDLYQSPPSRASYVLQSVSEDPSKDNRINAGLSWTIKQLNNHGFACKEQCLTQQQLVGEDGDISAGPQVLCRLGESWRTSPEPISIDQIDIINKLYEEITGSAVLNNSLDEESLANDITKAAWAYYPAKAVIHLMDITLESHKNALNQILGQSAGTPLDELFNKLLTIKSVAKARIALLRKLALANVNQGPSALPFFFADEKSEALPPTLTMVWDEDKYRPKNKSTSAFANDAGYNDIQPVECSLLSTGKVFYLRGPEWYMPKDEQDDFYAKACRHVEPITRRITFISQQTESSNIIEANSLDDVLDGIKNKKFTINLLPLKAESKFDTVFWQDSYHIQGGQVEGINEPAYSADAGAQFLRFTSAAQGDVALNQPLASYKGQLENPQKMGASGNISASLGVLQGQVSVCLWLPQNDNNKALDEKSTASEVTGHPVMLDYVDESGRTFHYDAGKLMARISGALYGLVGVTCQLGTSITVGPADYGKGFGIRGSVIKHDDPNIYRNATENLTEKTEKKLQSSLVATQAEATVDAFMGVEVGGSLGSDIYWIPPKQKKAKPLGKINGQLSAAYGLGAHRDFSIVFQGGVLILKASGGVVMGPGCRGTFAIEVHSANADDFIDCLLGVLKRSNFRRLSVFGEVDENGVNDTFNILNDLATLAVGLGLSFSKVLLLPPNLIEAYKKDVTSKEYAPFLAEQLTEKEKAKKAKPWVLSIPPQTLANLLNTLLKRQVNTTSQGSAEFTNRLQAQAILNIMEWLSHDKTNQDEHGPCASQRQWKEALIEMADLHAGADKPQQWEAFRESWYKIARFIHRTLLVAGTVQQIDLLKKVRNDFDQASKILCGRMVLTSYTNTINTRRLGPVTNAEYRSYARSVVANASSRGEEIKLKNDEDNNYIKLVPEENEKIINWSLKDVGL</sequence>
<geneLocation type="plasmid" evidence="3 4">
    <name>unnamed</name>
</geneLocation>